<evidence type="ECO:0000256" key="9">
    <source>
        <dbReference type="SAM" id="MobiDB-lite"/>
    </source>
</evidence>
<dbReference type="PANTHER" id="PTHR11453:SF127">
    <property type="entry name" value="SOLUTE CARRIER FAMILY 4 MEMBER 11"/>
    <property type="match status" value="1"/>
</dbReference>
<dbReference type="Gene3D" id="3.40.930.10">
    <property type="entry name" value="Mannitol-specific EII, Chain A"/>
    <property type="match status" value="1"/>
</dbReference>
<keyword evidence="5 10" id="KW-0812">Transmembrane</keyword>
<organism evidence="12 13">
    <name type="scientific">Macrostomum lignano</name>
    <dbReference type="NCBI Taxonomy" id="282301"/>
    <lineage>
        <taxon>Eukaryota</taxon>
        <taxon>Metazoa</taxon>
        <taxon>Spiralia</taxon>
        <taxon>Lophotrochozoa</taxon>
        <taxon>Platyhelminthes</taxon>
        <taxon>Rhabditophora</taxon>
        <taxon>Macrostomorpha</taxon>
        <taxon>Macrostomida</taxon>
        <taxon>Macrostomidae</taxon>
        <taxon>Macrostomum</taxon>
    </lineage>
</organism>
<evidence type="ECO:0000256" key="7">
    <source>
        <dbReference type="ARBA" id="ARBA00023065"/>
    </source>
</evidence>
<evidence type="ECO:0000256" key="1">
    <source>
        <dbReference type="ARBA" id="ARBA00004651"/>
    </source>
</evidence>
<sequence>PTRHRRCAAPSAARSPRDSGIAEAAPSRPSSASHAILAAAAAGLLMAAGADGAARQQQGIRFDIRAGRAQNFPLKDFSSEIRANMDIQRFLKEATLLLDVEGANVECIIEQMLRSIFRADHESHHSSGSGGGGGDGGSVAGAAGAIDSRLDAKVQDAKKTCFCRLTGWTTPRLAKTIKSISVVDSEGLITDNSWLCTMCSLNGVQKRHVAIARLSTPVNLGRSSEGVSFILLVVTPTKEKGTKSDIELGRTFATILADSEFRQKLLLAETESEFKEMLQGHAHELGEEQKIYRRKSLRTKDFMSQAFNYLAHLQWHPSDLKRRLSHYLLSDFIDAFRDNKTIRKVVTTVIFLYFACLMPCIAFGVLNNSLTNGYISESFGLFAFQFVRTLFLSLS</sequence>
<dbReference type="InterPro" id="IPR011531">
    <property type="entry name" value="HCO3_transpt-like_TM_dom"/>
</dbReference>
<feature type="region of interest" description="Disordered" evidence="9">
    <location>
        <begin position="1"/>
        <end position="27"/>
    </location>
</feature>
<dbReference type="Gene3D" id="1.10.287.570">
    <property type="entry name" value="Helical hairpin bin"/>
    <property type="match status" value="1"/>
</dbReference>
<name>A0A1I8FHH5_9PLAT</name>
<proteinExistence type="inferred from homology"/>
<evidence type="ECO:0000313" key="12">
    <source>
        <dbReference type="Proteomes" id="UP000095280"/>
    </source>
</evidence>
<evidence type="ECO:0000256" key="2">
    <source>
        <dbReference type="ARBA" id="ARBA00010993"/>
    </source>
</evidence>
<protein>
    <submittedName>
        <fullName evidence="13">HCO3_cotransp domain-containing protein</fullName>
    </submittedName>
</protein>
<feature type="domain" description="Bicarbonate transporter-like transmembrane" evidence="11">
    <location>
        <begin position="318"/>
        <end position="391"/>
    </location>
</feature>
<dbReference type="Proteomes" id="UP000095280">
    <property type="component" value="Unplaced"/>
</dbReference>
<keyword evidence="6 10" id="KW-1133">Transmembrane helix</keyword>
<dbReference type="Pfam" id="PF00955">
    <property type="entry name" value="HCO3_cotransp"/>
    <property type="match status" value="1"/>
</dbReference>
<dbReference type="GO" id="GO:0006820">
    <property type="term" value="P:monoatomic anion transport"/>
    <property type="evidence" value="ECO:0007669"/>
    <property type="project" value="InterPro"/>
</dbReference>
<feature type="transmembrane region" description="Helical" evidence="10">
    <location>
        <begin position="345"/>
        <end position="366"/>
    </location>
</feature>
<dbReference type="FunFam" id="1.10.287.570:FF:000002">
    <property type="entry name" value="Solute carrier family 4 member 11"/>
    <property type="match status" value="1"/>
</dbReference>
<dbReference type="SUPFAM" id="SSF55804">
    <property type="entry name" value="Phoshotransferase/anion transport protein"/>
    <property type="match status" value="1"/>
</dbReference>
<keyword evidence="4" id="KW-1003">Cell membrane</keyword>
<dbReference type="AlphaFoldDB" id="A0A1I8FHH5"/>
<keyword evidence="3" id="KW-0813">Transport</keyword>
<dbReference type="InterPro" id="IPR003020">
    <property type="entry name" value="HCO3_transpt_euk"/>
</dbReference>
<accession>A0A1I8FHH5</accession>
<evidence type="ECO:0000256" key="4">
    <source>
        <dbReference type="ARBA" id="ARBA00022475"/>
    </source>
</evidence>
<dbReference type="GO" id="GO:0050801">
    <property type="term" value="P:monoatomic ion homeostasis"/>
    <property type="evidence" value="ECO:0007669"/>
    <property type="project" value="TreeGrafter"/>
</dbReference>
<evidence type="ECO:0000256" key="5">
    <source>
        <dbReference type="ARBA" id="ARBA00022692"/>
    </source>
</evidence>
<evidence type="ECO:0000313" key="13">
    <source>
        <dbReference type="WBParaSite" id="maker-unitig_34925-snap-gene-0.2-mRNA-1"/>
    </source>
</evidence>
<keyword evidence="12" id="KW-1185">Reference proteome</keyword>
<comment type="similarity">
    <text evidence="2">Belongs to the anion exchanger (TC 2.A.31) family.</text>
</comment>
<evidence type="ECO:0000256" key="3">
    <source>
        <dbReference type="ARBA" id="ARBA00022448"/>
    </source>
</evidence>
<dbReference type="InterPro" id="IPR016152">
    <property type="entry name" value="PTrfase/Anion_transptr"/>
</dbReference>
<evidence type="ECO:0000256" key="6">
    <source>
        <dbReference type="ARBA" id="ARBA00022989"/>
    </source>
</evidence>
<evidence type="ECO:0000256" key="10">
    <source>
        <dbReference type="SAM" id="Phobius"/>
    </source>
</evidence>
<dbReference type="WBParaSite" id="maker-unitig_34925-snap-gene-0.2-mRNA-1">
    <property type="protein sequence ID" value="maker-unitig_34925-snap-gene-0.2-mRNA-1"/>
    <property type="gene ID" value="maker-unitig_34925-snap-gene-0.2"/>
</dbReference>
<comment type="subcellular location">
    <subcellularLocation>
        <location evidence="1">Cell membrane</location>
        <topology evidence="1">Multi-pass membrane protein</topology>
    </subcellularLocation>
</comment>
<keyword evidence="7" id="KW-0406">Ion transport</keyword>
<evidence type="ECO:0000259" key="11">
    <source>
        <dbReference type="Pfam" id="PF00955"/>
    </source>
</evidence>
<dbReference type="PANTHER" id="PTHR11453">
    <property type="entry name" value="ANION EXCHANGE PROTEIN"/>
    <property type="match status" value="1"/>
</dbReference>
<dbReference type="GO" id="GO:0016323">
    <property type="term" value="C:basolateral plasma membrane"/>
    <property type="evidence" value="ECO:0007669"/>
    <property type="project" value="TreeGrafter"/>
</dbReference>
<dbReference type="GO" id="GO:0005452">
    <property type="term" value="F:solute:inorganic anion antiporter activity"/>
    <property type="evidence" value="ECO:0007669"/>
    <property type="project" value="InterPro"/>
</dbReference>
<reference evidence="13" key="1">
    <citation type="submission" date="2016-11" db="UniProtKB">
        <authorList>
            <consortium name="WormBaseParasite"/>
        </authorList>
    </citation>
    <scope>IDENTIFICATION</scope>
</reference>
<keyword evidence="8 10" id="KW-0472">Membrane</keyword>
<evidence type="ECO:0000256" key="8">
    <source>
        <dbReference type="ARBA" id="ARBA00023136"/>
    </source>
</evidence>